<dbReference type="InterPro" id="IPR011009">
    <property type="entry name" value="Kinase-like_dom_sf"/>
</dbReference>
<keyword evidence="2" id="KW-0808">Transferase</keyword>
<dbReference type="GO" id="GO:0016740">
    <property type="term" value="F:transferase activity"/>
    <property type="evidence" value="ECO:0007669"/>
    <property type="project" value="UniProtKB-KW"/>
</dbReference>
<dbReference type="Proteomes" id="UP000019205">
    <property type="component" value="Chromosome"/>
</dbReference>
<dbReference type="Gene3D" id="3.90.1200.10">
    <property type="match status" value="1"/>
</dbReference>
<dbReference type="STRING" id="314285.KT71_10542"/>
<dbReference type="PANTHER" id="PTHR40086:SF1">
    <property type="entry name" value="CELL CYCLE REGULATOR CCRZ"/>
    <property type="match status" value="1"/>
</dbReference>
<reference evidence="2 3" key="2">
    <citation type="journal article" date="2009" name="PLoS ONE">
        <title>The photosynthetic apparatus and its regulation in the aerobic gammaproteobacterium Congregibacter litoralis gen. nov., sp. nov.</title>
        <authorList>
            <person name="Spring S."/>
            <person name="Lunsdorf H."/>
            <person name="Fuchs B.M."/>
            <person name="Tindall B.J."/>
        </authorList>
    </citation>
    <scope>NUCLEOTIDE SEQUENCE [LARGE SCALE GENOMIC DNA]</scope>
    <source>
        <strain evidence="2">KT71</strain>
    </source>
</reference>
<dbReference type="HOGENOM" id="CLU_055115_3_0_6"/>
<dbReference type="Gene3D" id="3.30.200.20">
    <property type="entry name" value="Phosphorylase Kinase, domain 1"/>
    <property type="match status" value="1"/>
</dbReference>
<proteinExistence type="predicted"/>
<dbReference type="eggNOG" id="COG0510">
    <property type="taxonomic scope" value="Bacteria"/>
</dbReference>
<protein>
    <submittedName>
        <fullName evidence="2">Phosphotransferase enzyme family</fullName>
    </submittedName>
</protein>
<feature type="domain" description="Aminoglycoside phosphotransferase" evidence="1">
    <location>
        <begin position="51"/>
        <end position="238"/>
    </location>
</feature>
<dbReference type="Pfam" id="PF01636">
    <property type="entry name" value="APH"/>
    <property type="match status" value="1"/>
</dbReference>
<dbReference type="EMBL" id="AAOA02000003">
    <property type="protein sequence ID" value="EAQ99060.2"/>
    <property type="molecule type" value="Genomic_DNA"/>
</dbReference>
<dbReference type="CDD" id="cd05151">
    <property type="entry name" value="ChoK-like"/>
    <property type="match status" value="1"/>
</dbReference>
<dbReference type="InterPro" id="IPR002575">
    <property type="entry name" value="Aminoglycoside_PTrfase"/>
</dbReference>
<evidence type="ECO:0000259" key="1">
    <source>
        <dbReference type="Pfam" id="PF01636"/>
    </source>
</evidence>
<dbReference type="RefSeq" id="WP_023660141.1">
    <property type="nucleotide sequence ID" value="NZ_CM002299.1"/>
</dbReference>
<evidence type="ECO:0000313" key="3">
    <source>
        <dbReference type="Proteomes" id="UP000019205"/>
    </source>
</evidence>
<keyword evidence="3" id="KW-1185">Reference proteome</keyword>
<gene>
    <name evidence="2" type="ORF">KT71_10542</name>
</gene>
<dbReference type="AlphaFoldDB" id="A4A5I9"/>
<name>A4A5I9_9GAMM</name>
<sequence>MATEPASSTAQLIDDLCGNFAVWAPELAAPPTPGAVLAGGCNHYLQILESPRQVWVARIARNALRTSEQRTLEASVHSEAAGAGIAPEVRYCDPRRGITIMEYLEPDDSDAESPEEIAKLFGKIHALPLQGEVLHSPDAFRRCRKDAAGDTALETLLQHGAEAIDRAVKFLEDHESSDLKMCHNDLLGANRLRSRGHLFALDWEYAASGDPFFDLAVCASQMTSNNARALLKAYLQREPMDEEKQRFAAQSLLYACVEACWYSANAAHGPETQASLDRLATHSHGDALL</sequence>
<dbReference type="InterPro" id="IPR052077">
    <property type="entry name" value="CcrZ_PhaseVar_Mediator"/>
</dbReference>
<dbReference type="PANTHER" id="PTHR40086">
    <property type="entry name" value="PHOSPHOTRANSFERASE YTMP-RELATED"/>
    <property type="match status" value="1"/>
</dbReference>
<dbReference type="SUPFAM" id="SSF56112">
    <property type="entry name" value="Protein kinase-like (PK-like)"/>
    <property type="match status" value="1"/>
</dbReference>
<organism evidence="2 3">
    <name type="scientific">Congregibacter litoralis KT71</name>
    <dbReference type="NCBI Taxonomy" id="314285"/>
    <lineage>
        <taxon>Bacteria</taxon>
        <taxon>Pseudomonadati</taxon>
        <taxon>Pseudomonadota</taxon>
        <taxon>Gammaproteobacteria</taxon>
        <taxon>Cellvibrionales</taxon>
        <taxon>Halieaceae</taxon>
        <taxon>Congregibacter</taxon>
    </lineage>
</organism>
<accession>A4A5I9</accession>
<evidence type="ECO:0000313" key="2">
    <source>
        <dbReference type="EMBL" id="EAQ99060.2"/>
    </source>
</evidence>
<comment type="caution">
    <text evidence="2">The sequence shown here is derived from an EMBL/GenBank/DDBJ whole genome shotgun (WGS) entry which is preliminary data.</text>
</comment>
<reference evidence="2 3" key="1">
    <citation type="journal article" date="2007" name="Proc. Natl. Acad. Sci. U.S.A.">
        <title>Characterization of a marine gammaproteobacterium capable of aerobic anoxygenic photosynthesis.</title>
        <authorList>
            <person name="Fuchs B.M."/>
            <person name="Spring S."/>
            <person name="Teeling H."/>
            <person name="Quast C."/>
            <person name="Wulf J."/>
            <person name="Schattenhofer M."/>
            <person name="Yan S."/>
            <person name="Ferriera S."/>
            <person name="Johnson J."/>
            <person name="Glockner F.O."/>
            <person name="Amann R."/>
        </authorList>
    </citation>
    <scope>NUCLEOTIDE SEQUENCE [LARGE SCALE GENOMIC DNA]</scope>
    <source>
        <strain evidence="2">KT71</strain>
    </source>
</reference>